<organism evidence="2 3">
    <name type="scientific">Rhodoferax aquaticus</name>
    <dbReference type="NCBI Taxonomy" id="2527691"/>
    <lineage>
        <taxon>Bacteria</taxon>
        <taxon>Pseudomonadati</taxon>
        <taxon>Pseudomonadota</taxon>
        <taxon>Betaproteobacteria</taxon>
        <taxon>Burkholderiales</taxon>
        <taxon>Comamonadaceae</taxon>
        <taxon>Rhodoferax</taxon>
    </lineage>
</organism>
<dbReference type="SUPFAM" id="SSF88723">
    <property type="entry name" value="PIN domain-like"/>
    <property type="match status" value="1"/>
</dbReference>
<sequence length="139" mass="15174">MIVIDTNVVLDLFIFSDPATPPLREALSTGSLNWIATQPMRDELEHVLAYTHLQGRLAHYGLTAADVLACFDAQVRLVEVAAKAVVTCKDKDDQKFIDLAVAHQAMLLSKDKAVLCMRKRLLALGVIVQSAMQTIAVSA</sequence>
<accession>A0A515EK38</accession>
<dbReference type="NCBIfam" id="TIGR00305">
    <property type="entry name" value="putative toxin-antitoxin system toxin component, PIN family"/>
    <property type="match status" value="1"/>
</dbReference>
<dbReference type="PANTHER" id="PTHR34610:SF3">
    <property type="entry name" value="SSL7007 PROTEIN"/>
    <property type="match status" value="1"/>
</dbReference>
<reference evidence="3" key="2">
    <citation type="journal article" date="2020" name="Int. J. Syst. Evol. Microbiol.">
        <title>Genomic insights into a novel species Rhodoferax aquaticus sp. nov., isolated from freshwater.</title>
        <authorList>
            <person name="Li T."/>
            <person name="Zhuo Y."/>
            <person name="Jin C.Z."/>
            <person name="Wu X."/>
            <person name="Ko S.R."/>
            <person name="Jin F.J."/>
            <person name="Ahn C.Y."/>
            <person name="Oh H.M."/>
            <person name="Lee H.G."/>
            <person name="Jin L."/>
        </authorList>
    </citation>
    <scope>NUCLEOTIDE SEQUENCE [LARGE SCALE GENOMIC DNA]</scope>
    <source>
        <strain evidence="3">Gr-4</strain>
    </source>
</reference>
<evidence type="ECO:0000313" key="3">
    <source>
        <dbReference type="Proteomes" id="UP000317365"/>
    </source>
</evidence>
<evidence type="ECO:0000259" key="1">
    <source>
        <dbReference type="Pfam" id="PF13470"/>
    </source>
</evidence>
<dbReference type="Pfam" id="PF13470">
    <property type="entry name" value="PIN_3"/>
    <property type="match status" value="1"/>
</dbReference>
<name>A0A515EK38_9BURK</name>
<keyword evidence="3" id="KW-1185">Reference proteome</keyword>
<dbReference type="InterPro" id="IPR029060">
    <property type="entry name" value="PIN-like_dom_sf"/>
</dbReference>
<protein>
    <submittedName>
        <fullName evidence="2">Toxin-antitoxin system toxin component, PIN family</fullName>
    </submittedName>
</protein>
<dbReference type="AlphaFoldDB" id="A0A515EK38"/>
<proteinExistence type="predicted"/>
<dbReference type="Gene3D" id="3.40.50.1010">
    <property type="entry name" value="5'-nuclease"/>
    <property type="match status" value="1"/>
</dbReference>
<dbReference type="RefSeq" id="WP_142808512.1">
    <property type="nucleotide sequence ID" value="NZ_CP036282.1"/>
</dbReference>
<dbReference type="InterPro" id="IPR002850">
    <property type="entry name" value="PIN_toxin-like"/>
</dbReference>
<dbReference type="EMBL" id="CP036282">
    <property type="protein sequence ID" value="QDL53032.1"/>
    <property type="molecule type" value="Genomic_DNA"/>
</dbReference>
<evidence type="ECO:0000313" key="2">
    <source>
        <dbReference type="EMBL" id="QDL53032.1"/>
    </source>
</evidence>
<dbReference type="PANTHER" id="PTHR34610">
    <property type="entry name" value="SSL7007 PROTEIN"/>
    <property type="match status" value="1"/>
</dbReference>
<dbReference type="Proteomes" id="UP000317365">
    <property type="component" value="Chromosome"/>
</dbReference>
<gene>
    <name evidence="2" type="ORF">EXZ61_01975</name>
</gene>
<feature type="domain" description="PIN" evidence="1">
    <location>
        <begin position="2"/>
        <end position="112"/>
    </location>
</feature>
<reference evidence="3" key="1">
    <citation type="submission" date="2019-02" db="EMBL/GenBank/DDBJ databases">
        <title>Complete genome sequence of Rhodoferax sp. Gr-4.</title>
        <authorList>
            <person name="Jin L."/>
        </authorList>
    </citation>
    <scope>NUCLEOTIDE SEQUENCE [LARGE SCALE GENOMIC DNA]</scope>
    <source>
        <strain evidence="3">Gr-4</strain>
    </source>
</reference>
<dbReference type="KEGG" id="rhg:EXZ61_01975"/>
<dbReference type="InterPro" id="IPR002716">
    <property type="entry name" value="PIN_dom"/>
</dbReference>